<organism evidence="1 2">
    <name type="scientific">Hexamita inflata</name>
    <dbReference type="NCBI Taxonomy" id="28002"/>
    <lineage>
        <taxon>Eukaryota</taxon>
        <taxon>Metamonada</taxon>
        <taxon>Diplomonadida</taxon>
        <taxon>Hexamitidae</taxon>
        <taxon>Hexamitinae</taxon>
        <taxon>Hexamita</taxon>
    </lineage>
</organism>
<sequence>MKIKNCWNPASSAARSQNTDFLNKYQKDTTVSNLKYFEQLDMKNVKMKFQSPRSAESRLYSKEYFEQRSDSARADSRFDTRSAAHGRPQALVVRPPIPRANLAYPDLKEGKMQVEENKRRLDTIQLYAFNGLTPVQMKPERRLEAGQRRVGGSCENRQLWQAAVEVQANASDWLFLNWFRSERVKSIFLAPVEQLHQKYIIKQFSGSMAEI</sequence>
<dbReference type="Proteomes" id="UP001642409">
    <property type="component" value="Unassembled WGS sequence"/>
</dbReference>
<protein>
    <submittedName>
        <fullName evidence="1">Hypothetical_protein</fullName>
    </submittedName>
</protein>
<dbReference type="EMBL" id="CAXDID020000037">
    <property type="protein sequence ID" value="CAL5997963.1"/>
    <property type="molecule type" value="Genomic_DNA"/>
</dbReference>
<gene>
    <name evidence="1" type="ORF">HINF_LOCUS15504</name>
</gene>
<evidence type="ECO:0000313" key="1">
    <source>
        <dbReference type="EMBL" id="CAL5997963.1"/>
    </source>
</evidence>
<comment type="caution">
    <text evidence="1">The sequence shown here is derived from an EMBL/GenBank/DDBJ whole genome shotgun (WGS) entry which is preliminary data.</text>
</comment>
<proteinExistence type="predicted"/>
<keyword evidence="2" id="KW-1185">Reference proteome</keyword>
<name>A0ABP1HSV1_9EUKA</name>
<accession>A0ABP1HSV1</accession>
<evidence type="ECO:0000313" key="2">
    <source>
        <dbReference type="Proteomes" id="UP001642409"/>
    </source>
</evidence>
<reference evidence="1 2" key="1">
    <citation type="submission" date="2024-07" db="EMBL/GenBank/DDBJ databases">
        <authorList>
            <person name="Akdeniz Z."/>
        </authorList>
    </citation>
    <scope>NUCLEOTIDE SEQUENCE [LARGE SCALE GENOMIC DNA]</scope>
</reference>